<dbReference type="Gene3D" id="3.40.140.10">
    <property type="entry name" value="Cytidine Deaminase, domain 2"/>
    <property type="match status" value="1"/>
</dbReference>
<dbReference type="SMART" id="SM00232">
    <property type="entry name" value="JAB_MPN"/>
    <property type="match status" value="1"/>
</dbReference>
<evidence type="ECO:0000256" key="6">
    <source>
        <dbReference type="ARBA" id="ARBA00022670"/>
    </source>
</evidence>
<dbReference type="FunFam" id="3.40.140.10:FF:000203">
    <property type="entry name" value="COP9 signalosome complex subunit 5"/>
    <property type="match status" value="1"/>
</dbReference>
<reference evidence="15" key="2">
    <citation type="submission" date="2021-11" db="EMBL/GenBank/DDBJ databases">
        <authorList>
            <consortium name="Genoscope - CEA"/>
            <person name="William W."/>
        </authorList>
    </citation>
    <scope>NUCLEOTIDE SEQUENCE</scope>
</reference>
<evidence type="ECO:0000256" key="7">
    <source>
        <dbReference type="ARBA" id="ARBA00022723"/>
    </source>
</evidence>
<evidence type="ECO:0000256" key="11">
    <source>
        <dbReference type="ARBA" id="ARBA00023049"/>
    </source>
</evidence>
<dbReference type="GO" id="GO:0005737">
    <property type="term" value="C:cytoplasm"/>
    <property type="evidence" value="ECO:0007669"/>
    <property type="project" value="UniProtKB-SubCell"/>
</dbReference>
<evidence type="ECO:0000256" key="2">
    <source>
        <dbReference type="ARBA" id="ARBA00004496"/>
    </source>
</evidence>
<dbReference type="EMBL" id="CAKKNE010000006">
    <property type="protein sequence ID" value="CAH0378503.1"/>
    <property type="molecule type" value="Genomic_DNA"/>
</dbReference>
<dbReference type="PANTHER" id="PTHR10410">
    <property type="entry name" value="EUKARYOTIC TRANSLATION INITIATION FACTOR 3 -RELATED"/>
    <property type="match status" value="1"/>
</dbReference>
<evidence type="ECO:0000256" key="5">
    <source>
        <dbReference type="ARBA" id="ARBA00022490"/>
    </source>
</evidence>
<keyword evidence="11" id="KW-0482">Metalloprotease</keyword>
<organism evidence="14">
    <name type="scientific">Pelagomonas calceolata</name>
    <dbReference type="NCBI Taxonomy" id="35677"/>
    <lineage>
        <taxon>Eukaryota</taxon>
        <taxon>Sar</taxon>
        <taxon>Stramenopiles</taxon>
        <taxon>Ochrophyta</taxon>
        <taxon>Pelagophyceae</taxon>
        <taxon>Pelagomonadales</taxon>
        <taxon>Pelagomonadaceae</taxon>
        <taxon>Pelagomonas</taxon>
    </lineage>
</organism>
<keyword evidence="7" id="KW-0479">Metal-binding</keyword>
<accession>A0A7S4E5P1</accession>
<dbReference type="InterPro" id="IPR000555">
    <property type="entry name" value="JAMM/MPN+_dom"/>
</dbReference>
<proteinExistence type="inferred from homology"/>
<dbReference type="Proteomes" id="UP000789595">
    <property type="component" value="Unassembled WGS sequence"/>
</dbReference>
<evidence type="ECO:0000256" key="8">
    <source>
        <dbReference type="ARBA" id="ARBA00022790"/>
    </source>
</evidence>
<name>A0A7S4E5P1_9STRA</name>
<dbReference type="AlphaFoldDB" id="A0A7S4E5P1"/>
<keyword evidence="5" id="KW-0963">Cytoplasm</keyword>
<protein>
    <recommendedName>
        <fullName evidence="4">COP9 signalosome complex subunit 5</fullName>
    </recommendedName>
</protein>
<gene>
    <name evidence="14" type="ORF">PCAL00307_LOCUS7094</name>
    <name evidence="15" type="ORF">PECAL_6P00930</name>
</gene>
<evidence type="ECO:0000256" key="1">
    <source>
        <dbReference type="ARBA" id="ARBA00004123"/>
    </source>
</evidence>
<evidence type="ECO:0000256" key="3">
    <source>
        <dbReference type="ARBA" id="ARBA00006008"/>
    </source>
</evidence>
<keyword evidence="10" id="KW-0862">Zinc</keyword>
<dbReference type="OrthoDB" id="10266268at2759"/>
<comment type="similarity">
    <text evidence="3">Belongs to the peptidase M67A family. CSN5 subfamily.</text>
</comment>
<keyword evidence="9" id="KW-0378">Hydrolase</keyword>
<dbReference type="PROSITE" id="PS50249">
    <property type="entry name" value="MPN"/>
    <property type="match status" value="1"/>
</dbReference>
<dbReference type="GO" id="GO:0046872">
    <property type="term" value="F:metal ion binding"/>
    <property type="evidence" value="ECO:0007669"/>
    <property type="project" value="UniProtKB-KW"/>
</dbReference>
<dbReference type="GO" id="GO:0006508">
    <property type="term" value="P:proteolysis"/>
    <property type="evidence" value="ECO:0007669"/>
    <property type="project" value="UniProtKB-KW"/>
</dbReference>
<keyword evidence="12" id="KW-0539">Nucleus</keyword>
<evidence type="ECO:0000313" key="14">
    <source>
        <dbReference type="EMBL" id="CAE0691658.1"/>
    </source>
</evidence>
<keyword evidence="16" id="KW-1185">Reference proteome</keyword>
<evidence type="ECO:0000313" key="15">
    <source>
        <dbReference type="EMBL" id="CAH0378503.1"/>
    </source>
</evidence>
<dbReference type="InterPro" id="IPR050242">
    <property type="entry name" value="JAMM_MPN+_peptidase_M67A"/>
</dbReference>
<evidence type="ECO:0000256" key="12">
    <source>
        <dbReference type="ARBA" id="ARBA00023242"/>
    </source>
</evidence>
<dbReference type="InterPro" id="IPR037518">
    <property type="entry name" value="MPN"/>
</dbReference>
<dbReference type="GO" id="GO:0008237">
    <property type="term" value="F:metallopeptidase activity"/>
    <property type="evidence" value="ECO:0007669"/>
    <property type="project" value="UniProtKB-KW"/>
</dbReference>
<dbReference type="Pfam" id="PF01398">
    <property type="entry name" value="JAB"/>
    <property type="match status" value="1"/>
</dbReference>
<evidence type="ECO:0000256" key="9">
    <source>
        <dbReference type="ARBA" id="ARBA00022801"/>
    </source>
</evidence>
<dbReference type="GO" id="GO:0008180">
    <property type="term" value="C:COP9 signalosome"/>
    <property type="evidence" value="ECO:0007669"/>
    <property type="project" value="UniProtKB-KW"/>
</dbReference>
<evidence type="ECO:0000256" key="10">
    <source>
        <dbReference type="ARBA" id="ARBA00022833"/>
    </source>
</evidence>
<keyword evidence="6" id="KW-0645">Protease</keyword>
<dbReference type="SUPFAM" id="SSF102712">
    <property type="entry name" value="JAB1/MPN domain"/>
    <property type="match status" value="1"/>
</dbReference>
<evidence type="ECO:0000259" key="13">
    <source>
        <dbReference type="PROSITE" id="PS50249"/>
    </source>
</evidence>
<reference evidence="14" key="1">
    <citation type="submission" date="2021-01" db="EMBL/GenBank/DDBJ databases">
        <authorList>
            <person name="Corre E."/>
            <person name="Pelletier E."/>
            <person name="Niang G."/>
            <person name="Scheremetjew M."/>
            <person name="Finn R."/>
            <person name="Kale V."/>
            <person name="Holt S."/>
            <person name="Cochrane G."/>
            <person name="Meng A."/>
            <person name="Brown T."/>
            <person name="Cohen L."/>
        </authorList>
    </citation>
    <scope>NUCLEOTIDE SEQUENCE</scope>
    <source>
        <strain evidence="14">CCMP1756</strain>
    </source>
</reference>
<comment type="subcellular location">
    <subcellularLocation>
        <location evidence="2">Cytoplasm</location>
    </subcellularLocation>
    <subcellularLocation>
        <location evidence="1">Nucleus</location>
    </subcellularLocation>
</comment>
<feature type="domain" description="MPN" evidence="13">
    <location>
        <begin position="50"/>
        <end position="210"/>
    </location>
</feature>
<evidence type="ECO:0000256" key="4">
    <source>
        <dbReference type="ARBA" id="ARBA00014880"/>
    </source>
</evidence>
<keyword evidence="8" id="KW-0736">Signalosome</keyword>
<evidence type="ECO:0000313" key="16">
    <source>
        <dbReference type="Proteomes" id="UP000789595"/>
    </source>
</evidence>
<sequence length="381" mass="40952">MEVDPPPAPAPEATPAALPGDSFYAVDETAVDAQRQAKPWTQDATYFKRVAVSPAASTKMLAHAQRGCEAGVKAGGKPLEVMGLLLGYPDADASKRRLVVTDALPLPVTGFETSVVADDDNVVNYMIALSDLVEKTRKERLMGWYHSHPFDVDEDHDNCFFSSTDLSTQLSWQNAEDPQGNPFLAIVLDPLRSAAKNSAALAAFRAYPPAYTPPANQCPDGEICADDARRVEVWGSCWHRYYQLDLEYFMSGQARAIVDVLNRSHLWAKTLSESHREDTTDRVAKIADKLARAPGAQPPRAPRLGGYGGLDALGSGAAPSARADQAPLSKAADAAAGVATEALHGQLSQLTKRHLLCGCSGFQRAVHSYLARKGQVAKPCA</sequence>
<dbReference type="EMBL" id="HBIW01008374">
    <property type="protein sequence ID" value="CAE0691658.1"/>
    <property type="molecule type" value="Transcribed_RNA"/>
</dbReference>